<dbReference type="Pfam" id="PF02754">
    <property type="entry name" value="CCG"/>
    <property type="match status" value="2"/>
</dbReference>
<keyword evidence="3" id="KW-0677">Repeat</keyword>
<dbReference type="Proteomes" id="UP001567350">
    <property type="component" value="Unassembled WGS sequence"/>
</dbReference>
<evidence type="ECO:0000256" key="2">
    <source>
        <dbReference type="ARBA" id="ARBA00022723"/>
    </source>
</evidence>
<organism evidence="8 9">
    <name type="scientific">Comamonas jiangduensis</name>
    <dbReference type="NCBI Taxonomy" id="1194168"/>
    <lineage>
        <taxon>Bacteria</taxon>
        <taxon>Pseudomonadati</taxon>
        <taxon>Pseudomonadota</taxon>
        <taxon>Betaproteobacteria</taxon>
        <taxon>Burkholderiales</taxon>
        <taxon>Comamonadaceae</taxon>
        <taxon>Comamonas</taxon>
    </lineage>
</organism>
<keyword evidence="4 6" id="KW-0408">Iron</keyword>
<sequence length="414" mass="44962">MQTNLAPEYLGTLAGQEAEAILRKCVHCGFCTATCPTYQTLGDELDGPRGRIYLIKQVLEGQQPTRATQEHLDRCLTCRNCETTCPSGVQYGHLVDIGRKVVEEKVKRPMGERLQRWALREGLTSPLFAPAMKLGQSVRSLLPASIQAKVPPKSEHGVWPSRSHARKVLLHMGCVQPAMLPNINYATARVLDAVGIETVVVQQSQCCGAVKFHLNDHDGGKAQMRANIDAWWPAVQAGEVEAIVSNASGCGAMLKDWGHVLRHEPAYAEKAARISALTKDLSELLPALLPELADKLQGRVQVNSQPMAYHPPCTLQHAQKLKGVVEGNLAKLGFQLTTARTESHLCCGSAGTYSVLQPVISKTLRDRKLKALDDAVAAPAAILSANIGCIVHLQSGTDVPVRHWVEVLDEALQA</sequence>
<dbReference type="InterPro" id="IPR017900">
    <property type="entry name" value="4Fe4S_Fe_S_CS"/>
</dbReference>
<name>A0ABV4IA01_9BURK</name>
<keyword evidence="2 6" id="KW-0479">Metal-binding</keyword>
<reference evidence="8 9" key="1">
    <citation type="submission" date="2024-08" db="EMBL/GenBank/DDBJ databases">
        <authorList>
            <person name="Feng Z."/>
            <person name="Ronholm J."/>
        </authorList>
    </citation>
    <scope>NUCLEOTIDE SEQUENCE [LARGE SCALE GENOMIC DNA]</scope>
    <source>
        <strain evidence="8 9">4-AB0-8</strain>
    </source>
</reference>
<dbReference type="SUPFAM" id="SSF54862">
    <property type="entry name" value="4Fe-4S ferredoxins"/>
    <property type="match status" value="1"/>
</dbReference>
<dbReference type="PANTHER" id="PTHR32479">
    <property type="entry name" value="GLYCOLATE OXIDASE IRON-SULFUR SUBUNIT"/>
    <property type="match status" value="1"/>
</dbReference>
<keyword evidence="8" id="KW-0560">Oxidoreductase</keyword>
<feature type="domain" description="4Fe-4S ferredoxin-type" evidence="7">
    <location>
        <begin position="65"/>
        <end position="89"/>
    </location>
</feature>
<evidence type="ECO:0000256" key="6">
    <source>
        <dbReference type="PIRNR" id="PIRNR000139"/>
    </source>
</evidence>
<evidence type="ECO:0000313" key="8">
    <source>
        <dbReference type="EMBL" id="MEZ2738675.1"/>
    </source>
</evidence>
<accession>A0ABV4IA01</accession>
<keyword evidence="5 6" id="KW-0411">Iron-sulfur</keyword>
<keyword evidence="1 6" id="KW-0004">4Fe-4S</keyword>
<evidence type="ECO:0000313" key="9">
    <source>
        <dbReference type="Proteomes" id="UP001567350"/>
    </source>
</evidence>
<dbReference type="InterPro" id="IPR009051">
    <property type="entry name" value="Helical_ferredxn"/>
</dbReference>
<gene>
    <name evidence="8" type="primary">glcF</name>
    <name evidence="8" type="ORF">ACBP88_04230</name>
</gene>
<keyword evidence="9" id="KW-1185">Reference proteome</keyword>
<dbReference type="InterPro" id="IPR012257">
    <property type="entry name" value="Glc_ox_4Fe-4S"/>
</dbReference>
<evidence type="ECO:0000256" key="3">
    <source>
        <dbReference type="ARBA" id="ARBA00022737"/>
    </source>
</evidence>
<dbReference type="NCBIfam" id="NF008434">
    <property type="entry name" value="PRK11274.1"/>
    <property type="match status" value="1"/>
</dbReference>
<dbReference type="Gene3D" id="1.10.1060.10">
    <property type="entry name" value="Alpha-helical ferredoxin"/>
    <property type="match status" value="1"/>
</dbReference>
<comment type="cofactor">
    <cofactor evidence="6">
        <name>[4Fe-4S] cluster</name>
        <dbReference type="ChEBI" id="CHEBI:49883"/>
    </cofactor>
    <text evidence="6">Binds 2 [4Fe-4S] clusters.</text>
</comment>
<evidence type="ECO:0000259" key="7">
    <source>
        <dbReference type="PROSITE" id="PS51379"/>
    </source>
</evidence>
<dbReference type="PROSITE" id="PS00198">
    <property type="entry name" value="4FE4S_FER_1"/>
    <property type="match status" value="1"/>
</dbReference>
<dbReference type="GO" id="GO:0019154">
    <property type="term" value="F:glycolate dehydrogenase activity"/>
    <property type="evidence" value="ECO:0007669"/>
    <property type="project" value="UniProtKB-EC"/>
</dbReference>
<dbReference type="EMBL" id="JBGJLR010000003">
    <property type="protein sequence ID" value="MEZ2738675.1"/>
    <property type="molecule type" value="Genomic_DNA"/>
</dbReference>
<dbReference type="PANTHER" id="PTHR32479:SF17">
    <property type="entry name" value="GLYCOLATE OXIDASE IRON-SULFUR SUBUNIT"/>
    <property type="match status" value="1"/>
</dbReference>
<comment type="catalytic activity">
    <reaction evidence="6">
        <text>glycolate + A = glyoxylate + AH2</text>
        <dbReference type="Rhea" id="RHEA:21264"/>
        <dbReference type="ChEBI" id="CHEBI:13193"/>
        <dbReference type="ChEBI" id="CHEBI:17499"/>
        <dbReference type="ChEBI" id="CHEBI:29805"/>
        <dbReference type="ChEBI" id="CHEBI:36655"/>
        <dbReference type="EC" id="1.1.99.14"/>
    </reaction>
</comment>
<dbReference type="PROSITE" id="PS51379">
    <property type="entry name" value="4FE4S_FER_2"/>
    <property type="match status" value="2"/>
</dbReference>
<protein>
    <recommendedName>
        <fullName evidence="6">Glycolate oxidase iron-sulfur subunit</fullName>
        <ecNumber evidence="6">1.1.99.14</ecNumber>
    </recommendedName>
</protein>
<dbReference type="Pfam" id="PF13183">
    <property type="entry name" value="Fer4_8"/>
    <property type="match status" value="1"/>
</dbReference>
<feature type="domain" description="4Fe-4S ferredoxin-type" evidence="7">
    <location>
        <begin position="16"/>
        <end position="47"/>
    </location>
</feature>
<keyword evidence="6" id="KW-0813">Transport</keyword>
<dbReference type="PIRSF" id="PIRSF000139">
    <property type="entry name" value="Glc_ox_4Fe-4S"/>
    <property type="match status" value="1"/>
</dbReference>
<evidence type="ECO:0000256" key="4">
    <source>
        <dbReference type="ARBA" id="ARBA00023004"/>
    </source>
</evidence>
<dbReference type="RefSeq" id="WP_370890989.1">
    <property type="nucleotide sequence ID" value="NZ_JBGJLR010000003.1"/>
</dbReference>
<dbReference type="InterPro" id="IPR017896">
    <property type="entry name" value="4Fe4S_Fe-S-bd"/>
</dbReference>
<dbReference type="EC" id="1.1.99.14" evidence="6"/>
<comment type="function">
    <text evidence="6">Component of a complex that catalyzes the oxidation of glycolate to glyoxylate.</text>
</comment>
<evidence type="ECO:0000256" key="1">
    <source>
        <dbReference type="ARBA" id="ARBA00022485"/>
    </source>
</evidence>
<proteinExistence type="predicted"/>
<comment type="caution">
    <text evidence="8">The sequence shown here is derived from an EMBL/GenBank/DDBJ whole genome shotgun (WGS) entry which is preliminary data.</text>
</comment>
<keyword evidence="6" id="KW-0249">Electron transport</keyword>
<comment type="catalytic activity">
    <reaction evidence="6">
        <text>(R)-lactate + A = pyruvate + AH2</text>
        <dbReference type="Rhea" id="RHEA:15089"/>
        <dbReference type="ChEBI" id="CHEBI:13193"/>
        <dbReference type="ChEBI" id="CHEBI:15361"/>
        <dbReference type="ChEBI" id="CHEBI:16004"/>
        <dbReference type="ChEBI" id="CHEBI:17499"/>
    </reaction>
</comment>
<evidence type="ECO:0000256" key="5">
    <source>
        <dbReference type="ARBA" id="ARBA00023014"/>
    </source>
</evidence>
<dbReference type="InterPro" id="IPR004017">
    <property type="entry name" value="Cys_rich_dom"/>
</dbReference>